<reference evidence="2 3" key="1">
    <citation type="submission" date="2021-04" db="EMBL/GenBank/DDBJ databases">
        <title>Novel species identification of genus Shewanella.</title>
        <authorList>
            <person name="Liu G."/>
        </authorList>
    </citation>
    <scope>NUCLEOTIDE SEQUENCE [LARGE SCALE GENOMIC DNA]</scope>
    <source>
        <strain evidence="2 3">FJAT-54481</strain>
    </source>
</reference>
<feature type="transmembrane region" description="Helical" evidence="1">
    <location>
        <begin position="12"/>
        <end position="32"/>
    </location>
</feature>
<keyword evidence="3" id="KW-1185">Reference proteome</keyword>
<evidence type="ECO:0000313" key="2">
    <source>
        <dbReference type="EMBL" id="QUN04727.1"/>
    </source>
</evidence>
<keyword evidence="1" id="KW-0472">Membrane</keyword>
<gene>
    <name evidence="2" type="ORF">KDN34_10725</name>
</gene>
<proteinExistence type="predicted"/>
<keyword evidence="1" id="KW-1133">Transmembrane helix</keyword>
<dbReference type="EMBL" id="CP073587">
    <property type="protein sequence ID" value="QUN04727.1"/>
    <property type="molecule type" value="Genomic_DNA"/>
</dbReference>
<dbReference type="RefSeq" id="WP_212593780.1">
    <property type="nucleotide sequence ID" value="NZ_CP073587.1"/>
</dbReference>
<accession>A0ABX7YPU5</accession>
<evidence type="ECO:0000256" key="1">
    <source>
        <dbReference type="SAM" id="Phobius"/>
    </source>
</evidence>
<organism evidence="2 3">
    <name type="scientific">Shewanella yunxiaonensis</name>
    <dbReference type="NCBI Taxonomy" id="2829809"/>
    <lineage>
        <taxon>Bacteria</taxon>
        <taxon>Pseudomonadati</taxon>
        <taxon>Pseudomonadota</taxon>
        <taxon>Gammaproteobacteria</taxon>
        <taxon>Alteromonadales</taxon>
        <taxon>Shewanellaceae</taxon>
        <taxon>Shewanella</taxon>
    </lineage>
</organism>
<feature type="transmembrane region" description="Helical" evidence="1">
    <location>
        <begin position="38"/>
        <end position="56"/>
    </location>
</feature>
<name>A0ABX7YPU5_9GAMM</name>
<keyword evidence="1" id="KW-0812">Transmembrane</keyword>
<sequence>MHRLETGIKRFMLVLGGLGVVVIYGGFFYLLFSGRSTAPINWYYLLSPWLCVFFGLSKEQQHRVLQWFLNKFKGKK</sequence>
<evidence type="ECO:0000313" key="3">
    <source>
        <dbReference type="Proteomes" id="UP000679575"/>
    </source>
</evidence>
<dbReference type="Proteomes" id="UP000679575">
    <property type="component" value="Chromosome"/>
</dbReference>
<protein>
    <submittedName>
        <fullName evidence="2">Uncharacterized protein</fullName>
    </submittedName>
</protein>